<evidence type="ECO:0000256" key="1">
    <source>
        <dbReference type="SAM" id="MobiDB-lite"/>
    </source>
</evidence>
<sequence>MDVDEKLQSSSSTGESKSSSPMASLLHKRLDLEADDVLDKHLTETTVHLVEDECQEPPIKRQRLSTQFDVHGDQDDSALSGSGPIPADPVSDHSLPNVMEGQSFDQLNESEENIDRVSTHEFEIIDEVVADEDGKEEEPDQDSEDSLEDSELYALLEEGITKDSITSSGKPIEREKVVLVERGHDPFDILPEGWLVVTHNSGMPVYLHRESRVCTLAQPYFLGSGSARKHDIPISAIPCLKYRRALDKEQQLCPEDQMLESVEEEGEIIEEASNSRTGLTNAFPSVKIKSADEMKKETSLDYMKVRDYCQKLFEFKTVTVQRYK</sequence>
<organism evidence="2 3">
    <name type="scientific">Batillaria attramentaria</name>
    <dbReference type="NCBI Taxonomy" id="370345"/>
    <lineage>
        <taxon>Eukaryota</taxon>
        <taxon>Metazoa</taxon>
        <taxon>Spiralia</taxon>
        <taxon>Lophotrochozoa</taxon>
        <taxon>Mollusca</taxon>
        <taxon>Gastropoda</taxon>
        <taxon>Caenogastropoda</taxon>
        <taxon>Sorbeoconcha</taxon>
        <taxon>Cerithioidea</taxon>
        <taxon>Batillariidae</taxon>
        <taxon>Batillaria</taxon>
    </lineage>
</organism>
<dbReference type="PANTHER" id="PTHR13482">
    <property type="entry name" value="MICRORNA PROCESSOR COMPLEX SUBUNIT DGCR8"/>
    <property type="match status" value="1"/>
</dbReference>
<dbReference type="FunFam" id="2.20.70.10:FF:000018">
    <property type="entry name" value="DGCR8 microprocessor complex subunit"/>
    <property type="match status" value="1"/>
</dbReference>
<dbReference type="EMBL" id="JACVVK020000046">
    <property type="protein sequence ID" value="KAK7499102.1"/>
    <property type="molecule type" value="Genomic_DNA"/>
</dbReference>
<accession>A0ABD0LIF8</accession>
<dbReference type="Gene3D" id="2.20.70.10">
    <property type="match status" value="1"/>
</dbReference>
<evidence type="ECO:0000313" key="3">
    <source>
        <dbReference type="Proteomes" id="UP001519460"/>
    </source>
</evidence>
<protein>
    <submittedName>
        <fullName evidence="2">Uncharacterized protein</fullName>
    </submittedName>
</protein>
<dbReference type="Proteomes" id="UP001519460">
    <property type="component" value="Unassembled WGS sequence"/>
</dbReference>
<gene>
    <name evidence="2" type="ORF">BaRGS_00009649</name>
</gene>
<comment type="caution">
    <text evidence="2">The sequence shown here is derived from an EMBL/GenBank/DDBJ whole genome shotgun (WGS) entry which is preliminary data.</text>
</comment>
<evidence type="ECO:0000313" key="2">
    <source>
        <dbReference type="EMBL" id="KAK7499102.1"/>
    </source>
</evidence>
<feature type="region of interest" description="Disordered" evidence="1">
    <location>
        <begin position="1"/>
        <end position="27"/>
    </location>
</feature>
<proteinExistence type="predicted"/>
<feature type="region of interest" description="Disordered" evidence="1">
    <location>
        <begin position="53"/>
        <end position="89"/>
    </location>
</feature>
<keyword evidence="3" id="KW-1185">Reference proteome</keyword>
<dbReference type="PANTHER" id="PTHR13482:SF3">
    <property type="entry name" value="MICROPROCESSOR COMPLEX SUBUNIT DGCR8"/>
    <property type="match status" value="1"/>
</dbReference>
<name>A0ABD0LIF8_9CAEN</name>
<feature type="compositionally biased region" description="Low complexity" evidence="1">
    <location>
        <begin position="9"/>
        <end position="20"/>
    </location>
</feature>
<dbReference type="InterPro" id="IPR040375">
    <property type="entry name" value="DGCR8"/>
</dbReference>
<reference evidence="2 3" key="1">
    <citation type="journal article" date="2023" name="Sci. Data">
        <title>Genome assembly of the Korean intertidal mud-creeper Batillaria attramentaria.</title>
        <authorList>
            <person name="Patra A.K."/>
            <person name="Ho P.T."/>
            <person name="Jun S."/>
            <person name="Lee S.J."/>
            <person name="Kim Y."/>
            <person name="Won Y.J."/>
        </authorList>
    </citation>
    <scope>NUCLEOTIDE SEQUENCE [LARGE SCALE GENOMIC DNA]</scope>
    <source>
        <strain evidence="2">Wonlab-2016</strain>
    </source>
</reference>
<feature type="region of interest" description="Disordered" evidence="1">
    <location>
        <begin position="128"/>
        <end position="148"/>
    </location>
</feature>
<dbReference type="AlphaFoldDB" id="A0ABD0LIF8"/>